<dbReference type="OrthoDB" id="1436205at2759"/>
<reference evidence="1" key="1">
    <citation type="submission" date="2018-05" db="EMBL/GenBank/DDBJ databases">
        <title>Draft genome of Mucuna pruriens seed.</title>
        <authorList>
            <person name="Nnadi N.E."/>
            <person name="Vos R."/>
            <person name="Hasami M.H."/>
            <person name="Devisetty U.K."/>
            <person name="Aguiy J.C."/>
        </authorList>
    </citation>
    <scope>NUCLEOTIDE SEQUENCE [LARGE SCALE GENOMIC DNA]</scope>
    <source>
        <strain evidence="1">JCA_2017</strain>
    </source>
</reference>
<comment type="caution">
    <text evidence="1">The sequence shown here is derived from an EMBL/GenBank/DDBJ whole genome shotgun (WGS) entry which is preliminary data.</text>
</comment>
<organism evidence="1 2">
    <name type="scientific">Mucuna pruriens</name>
    <name type="common">Velvet bean</name>
    <name type="synonym">Dolichos pruriens</name>
    <dbReference type="NCBI Taxonomy" id="157652"/>
    <lineage>
        <taxon>Eukaryota</taxon>
        <taxon>Viridiplantae</taxon>
        <taxon>Streptophyta</taxon>
        <taxon>Embryophyta</taxon>
        <taxon>Tracheophyta</taxon>
        <taxon>Spermatophyta</taxon>
        <taxon>Magnoliopsida</taxon>
        <taxon>eudicotyledons</taxon>
        <taxon>Gunneridae</taxon>
        <taxon>Pentapetalae</taxon>
        <taxon>rosids</taxon>
        <taxon>fabids</taxon>
        <taxon>Fabales</taxon>
        <taxon>Fabaceae</taxon>
        <taxon>Papilionoideae</taxon>
        <taxon>50 kb inversion clade</taxon>
        <taxon>NPAAA clade</taxon>
        <taxon>indigoferoid/millettioid clade</taxon>
        <taxon>Phaseoleae</taxon>
        <taxon>Mucuna</taxon>
    </lineage>
</organism>
<feature type="non-terminal residue" evidence="1">
    <location>
        <position position="1"/>
    </location>
</feature>
<dbReference type="Proteomes" id="UP000257109">
    <property type="component" value="Unassembled WGS sequence"/>
</dbReference>
<dbReference type="EMBL" id="QJKJ01001787">
    <property type="protein sequence ID" value="RDY05905.1"/>
    <property type="molecule type" value="Genomic_DNA"/>
</dbReference>
<name>A0A371HT00_MUCPR</name>
<dbReference type="STRING" id="157652.A0A371HT00"/>
<gene>
    <name evidence="1" type="ORF">CR513_10202</name>
</gene>
<dbReference type="AlphaFoldDB" id="A0A371HT00"/>
<evidence type="ECO:0000313" key="1">
    <source>
        <dbReference type="EMBL" id="RDY05905.1"/>
    </source>
</evidence>
<accession>A0A371HT00</accession>
<keyword evidence="2" id="KW-1185">Reference proteome</keyword>
<sequence length="96" mass="10963">MLFSSKVVGDDLCQLVESIFNQPNRVEEINDTLITLISKVELAIKLPNFKPINFCNVSYKVITKVLVQKPRIVIEQLHCYNAEIFHSIRSKMGNKG</sequence>
<protein>
    <submittedName>
        <fullName evidence="1">Uncharacterized protein</fullName>
    </submittedName>
</protein>
<proteinExistence type="predicted"/>
<evidence type="ECO:0000313" key="2">
    <source>
        <dbReference type="Proteomes" id="UP000257109"/>
    </source>
</evidence>